<dbReference type="RefSeq" id="XP_065330603.1">
    <property type="nucleotide sequence ID" value="XM_065474531.1"/>
</dbReference>
<evidence type="ECO:0000313" key="3">
    <source>
        <dbReference type="Proteomes" id="UP001334084"/>
    </source>
</evidence>
<evidence type="ECO:0000256" key="1">
    <source>
        <dbReference type="SAM" id="SignalP"/>
    </source>
</evidence>
<reference evidence="2" key="1">
    <citation type="journal article" date="2024" name="BMC Genomics">
        <title>Functional annotation of a divergent genome using sequence and structure-based similarity.</title>
        <authorList>
            <person name="Svedberg D."/>
            <person name="Winiger R.R."/>
            <person name="Berg A."/>
            <person name="Sharma H."/>
            <person name="Tellgren-Roth C."/>
            <person name="Debrunner-Vossbrinck B.A."/>
            <person name="Vossbrinck C.R."/>
            <person name="Barandun J."/>
        </authorList>
    </citation>
    <scope>NUCLEOTIDE SEQUENCE</scope>
    <source>
        <strain evidence="2">Illinois isolate</strain>
    </source>
</reference>
<dbReference type="KEGG" id="vnx:VNE69_09013"/>
<name>A0AAX4JEP4_9MICR</name>
<proteinExistence type="predicted"/>
<protein>
    <submittedName>
        <fullName evidence="2">SP-containing protein</fullName>
    </submittedName>
</protein>
<dbReference type="AlphaFoldDB" id="A0AAX4JEP4"/>
<dbReference type="GeneID" id="90542292"/>
<dbReference type="Proteomes" id="UP001334084">
    <property type="component" value="Chromosome 9"/>
</dbReference>
<evidence type="ECO:0000313" key="2">
    <source>
        <dbReference type="EMBL" id="WUR04458.1"/>
    </source>
</evidence>
<dbReference type="EMBL" id="CP142734">
    <property type="protein sequence ID" value="WUR04458.1"/>
    <property type="molecule type" value="Genomic_DNA"/>
</dbReference>
<gene>
    <name evidence="2" type="ORF">VNE69_09013</name>
</gene>
<sequence>MLFIFLLYLFFTKTTRVKLASKDLSSDFLKHNLPIGIVTNSKEFPDSFILIIKNPEVKERLGKDTFALEKTVHGYKISNMSECITVDPENIQLDHCYNDDDFRSLTQRFRLENVETMPFNITEEATKIKKEYDTDLPFPSSGLKFIPDNEPSIPMGIKSIKRTHSKSKTDLKRHFKQTKNGIQINSKDPEIEGPLRDFIAD</sequence>
<feature type="chain" id="PRO_5043623783" evidence="1">
    <location>
        <begin position="17"/>
        <end position="201"/>
    </location>
</feature>
<feature type="signal peptide" evidence="1">
    <location>
        <begin position="1"/>
        <end position="16"/>
    </location>
</feature>
<keyword evidence="3" id="KW-1185">Reference proteome</keyword>
<keyword evidence="1" id="KW-0732">Signal</keyword>
<accession>A0AAX4JEP4</accession>
<organism evidence="2 3">
    <name type="scientific">Vairimorpha necatrix</name>
    <dbReference type="NCBI Taxonomy" id="6039"/>
    <lineage>
        <taxon>Eukaryota</taxon>
        <taxon>Fungi</taxon>
        <taxon>Fungi incertae sedis</taxon>
        <taxon>Microsporidia</taxon>
        <taxon>Nosematidae</taxon>
        <taxon>Vairimorpha</taxon>
    </lineage>
</organism>